<protein>
    <submittedName>
        <fullName evidence="1">Uncharacterized protein</fullName>
    </submittedName>
</protein>
<dbReference type="Proteomes" id="UP001374584">
    <property type="component" value="Unassembled WGS sequence"/>
</dbReference>
<evidence type="ECO:0000313" key="2">
    <source>
        <dbReference type="Proteomes" id="UP001374584"/>
    </source>
</evidence>
<sequence>MRIQSCNFKNYEGPKACMHNSLFKFENRHRRWRTYSHFRRAGLGSATGHHRAWLHVLAFRIIKHQANSTV</sequence>
<evidence type="ECO:0000313" key="1">
    <source>
        <dbReference type="EMBL" id="KAK7354759.1"/>
    </source>
</evidence>
<accession>A0AAN9ML20</accession>
<keyword evidence="2" id="KW-1185">Reference proteome</keyword>
<name>A0AAN9ML20_PHACN</name>
<proteinExistence type="predicted"/>
<reference evidence="1 2" key="1">
    <citation type="submission" date="2024-01" db="EMBL/GenBank/DDBJ databases">
        <title>The genomes of 5 underutilized Papilionoideae crops provide insights into root nodulation and disease resistanc.</title>
        <authorList>
            <person name="Jiang F."/>
        </authorList>
    </citation>
    <scope>NUCLEOTIDE SEQUENCE [LARGE SCALE GENOMIC DNA]</scope>
    <source>
        <strain evidence="1">JINMINGXINNONG_FW02</strain>
        <tissue evidence="1">Leaves</tissue>
    </source>
</reference>
<comment type="caution">
    <text evidence="1">The sequence shown here is derived from an EMBL/GenBank/DDBJ whole genome shotgun (WGS) entry which is preliminary data.</text>
</comment>
<dbReference type="AlphaFoldDB" id="A0AAN9ML20"/>
<organism evidence="1 2">
    <name type="scientific">Phaseolus coccineus</name>
    <name type="common">Scarlet runner bean</name>
    <name type="synonym">Phaseolus multiflorus</name>
    <dbReference type="NCBI Taxonomy" id="3886"/>
    <lineage>
        <taxon>Eukaryota</taxon>
        <taxon>Viridiplantae</taxon>
        <taxon>Streptophyta</taxon>
        <taxon>Embryophyta</taxon>
        <taxon>Tracheophyta</taxon>
        <taxon>Spermatophyta</taxon>
        <taxon>Magnoliopsida</taxon>
        <taxon>eudicotyledons</taxon>
        <taxon>Gunneridae</taxon>
        <taxon>Pentapetalae</taxon>
        <taxon>rosids</taxon>
        <taxon>fabids</taxon>
        <taxon>Fabales</taxon>
        <taxon>Fabaceae</taxon>
        <taxon>Papilionoideae</taxon>
        <taxon>50 kb inversion clade</taxon>
        <taxon>NPAAA clade</taxon>
        <taxon>indigoferoid/millettioid clade</taxon>
        <taxon>Phaseoleae</taxon>
        <taxon>Phaseolus</taxon>
    </lineage>
</organism>
<dbReference type="EMBL" id="JAYMYR010000007">
    <property type="protein sequence ID" value="KAK7354759.1"/>
    <property type="molecule type" value="Genomic_DNA"/>
</dbReference>
<gene>
    <name evidence="1" type="ORF">VNO80_20241</name>
</gene>